<protein>
    <recommendedName>
        <fullName evidence="4">Sugar transporter</fullName>
    </recommendedName>
</protein>
<feature type="transmembrane region" description="Helical" evidence="1">
    <location>
        <begin position="87"/>
        <end position="110"/>
    </location>
</feature>
<evidence type="ECO:0000256" key="1">
    <source>
        <dbReference type="SAM" id="Phobius"/>
    </source>
</evidence>
<feature type="transmembrane region" description="Helical" evidence="1">
    <location>
        <begin position="57"/>
        <end position="80"/>
    </location>
</feature>
<feature type="transmembrane region" description="Helical" evidence="1">
    <location>
        <begin position="12"/>
        <end position="37"/>
    </location>
</feature>
<dbReference type="RefSeq" id="WP_370563573.1">
    <property type="nucleotide sequence ID" value="NZ_JBFWIB010000004.1"/>
</dbReference>
<comment type="caution">
    <text evidence="2">The sequence shown here is derived from an EMBL/GenBank/DDBJ whole genome shotgun (WGS) entry which is preliminary data.</text>
</comment>
<feature type="transmembrane region" description="Helical" evidence="1">
    <location>
        <begin position="116"/>
        <end position="134"/>
    </location>
</feature>
<evidence type="ECO:0000313" key="2">
    <source>
        <dbReference type="EMBL" id="MEZ0474413.1"/>
    </source>
</evidence>
<keyword evidence="3" id="KW-1185">Reference proteome</keyword>
<reference evidence="2 3" key="1">
    <citation type="submission" date="2024-07" db="EMBL/GenBank/DDBJ databases">
        <title>Luteimonas salilacus sp. nov., isolated from the shore soil of Salt Lake in Tibet of China.</title>
        <authorList>
            <person name="Zhang X."/>
            <person name="Li A."/>
        </authorList>
    </citation>
    <scope>NUCLEOTIDE SEQUENCE [LARGE SCALE GENOMIC DNA]</scope>
    <source>
        <strain evidence="2 3">B3-2-R+30</strain>
    </source>
</reference>
<keyword evidence="1" id="KW-0472">Membrane</keyword>
<sequence>MGTTVATAPTKGYWAIAVIALLWNLLGVVMFVVQANMTPEMLAALPPEQRQLIEGTPAWIDAAFAVAVFGGVLGALGLLLRKRWARVLFVVSMLALLVQICGSLALTPAWRVHGPAVLAMPVLLLAIAGFLVWYSRKAVARGWIA</sequence>
<accession>A0ABV4HP95</accession>
<keyword evidence="1" id="KW-0812">Transmembrane</keyword>
<gene>
    <name evidence="2" type="ORF">AB6713_07255</name>
</gene>
<name>A0ABV4HP95_9GAMM</name>
<dbReference type="Proteomes" id="UP001566331">
    <property type="component" value="Unassembled WGS sequence"/>
</dbReference>
<dbReference type="EMBL" id="JBFWIC010000007">
    <property type="protein sequence ID" value="MEZ0474413.1"/>
    <property type="molecule type" value="Genomic_DNA"/>
</dbReference>
<proteinExistence type="predicted"/>
<organism evidence="2 3">
    <name type="scientific">Luteimonas salinilitoris</name>
    <dbReference type="NCBI Taxonomy" id="3237697"/>
    <lineage>
        <taxon>Bacteria</taxon>
        <taxon>Pseudomonadati</taxon>
        <taxon>Pseudomonadota</taxon>
        <taxon>Gammaproteobacteria</taxon>
        <taxon>Lysobacterales</taxon>
        <taxon>Lysobacteraceae</taxon>
        <taxon>Luteimonas</taxon>
    </lineage>
</organism>
<evidence type="ECO:0008006" key="4">
    <source>
        <dbReference type="Google" id="ProtNLM"/>
    </source>
</evidence>
<keyword evidence="1" id="KW-1133">Transmembrane helix</keyword>
<evidence type="ECO:0000313" key="3">
    <source>
        <dbReference type="Proteomes" id="UP001566331"/>
    </source>
</evidence>